<protein>
    <submittedName>
        <fullName evidence="1">Uncharacterized protein</fullName>
    </submittedName>
</protein>
<gene>
    <name evidence="1" type="ORF">B296_00000419</name>
</gene>
<evidence type="ECO:0000313" key="2">
    <source>
        <dbReference type="Proteomes" id="UP000287651"/>
    </source>
</evidence>
<reference evidence="1 2" key="1">
    <citation type="journal article" date="2014" name="Agronomy (Basel)">
        <title>A Draft Genome Sequence for Ensete ventricosum, the Drought-Tolerant Tree Against Hunger.</title>
        <authorList>
            <person name="Harrison J."/>
            <person name="Moore K.A."/>
            <person name="Paszkiewicz K."/>
            <person name="Jones T."/>
            <person name="Grant M."/>
            <person name="Ambacheew D."/>
            <person name="Muzemil S."/>
            <person name="Studholme D.J."/>
        </authorList>
    </citation>
    <scope>NUCLEOTIDE SEQUENCE [LARGE SCALE GENOMIC DNA]</scope>
</reference>
<dbReference type="AlphaFoldDB" id="A0A427B450"/>
<comment type="caution">
    <text evidence="1">The sequence shown here is derived from an EMBL/GenBank/DDBJ whole genome shotgun (WGS) entry which is preliminary data.</text>
</comment>
<evidence type="ECO:0000313" key="1">
    <source>
        <dbReference type="EMBL" id="RRT83241.1"/>
    </source>
</evidence>
<dbReference type="EMBL" id="AMZH03000533">
    <property type="protein sequence ID" value="RRT83241.1"/>
    <property type="molecule type" value="Genomic_DNA"/>
</dbReference>
<accession>A0A427B450</accession>
<dbReference type="Proteomes" id="UP000287651">
    <property type="component" value="Unassembled WGS sequence"/>
</dbReference>
<name>A0A427B450_ENSVE</name>
<proteinExistence type="predicted"/>
<sequence>MSPAQGLCVLCHGGIAVSSRIHTRPPMFHRIWSVRKSKISSSKWVLRRCQQITLSKAVPSDRRHEFQFSDYTLNLIGTIMIYMTRCDYKFSSLQIMYVLPSWFAGLICDHGLTLGDLIGVLEDFFARLGMISYLTT</sequence>
<organism evidence="1 2">
    <name type="scientific">Ensete ventricosum</name>
    <name type="common">Abyssinian banana</name>
    <name type="synonym">Musa ensete</name>
    <dbReference type="NCBI Taxonomy" id="4639"/>
    <lineage>
        <taxon>Eukaryota</taxon>
        <taxon>Viridiplantae</taxon>
        <taxon>Streptophyta</taxon>
        <taxon>Embryophyta</taxon>
        <taxon>Tracheophyta</taxon>
        <taxon>Spermatophyta</taxon>
        <taxon>Magnoliopsida</taxon>
        <taxon>Liliopsida</taxon>
        <taxon>Zingiberales</taxon>
        <taxon>Musaceae</taxon>
        <taxon>Ensete</taxon>
    </lineage>
</organism>